<dbReference type="PANTHER" id="PTHR24320">
    <property type="entry name" value="RETINOL DEHYDROGENASE"/>
    <property type="match status" value="1"/>
</dbReference>
<evidence type="ECO:0000313" key="3">
    <source>
        <dbReference type="EMBL" id="KAJ9160810.1"/>
    </source>
</evidence>
<protein>
    <submittedName>
        <fullName evidence="3">NAD(P)-binding protein</fullName>
    </submittedName>
</protein>
<keyword evidence="2" id="KW-0560">Oxidoreductase</keyword>
<gene>
    <name evidence="3" type="ORF">NKR19_g2893</name>
</gene>
<evidence type="ECO:0000313" key="4">
    <source>
        <dbReference type="Proteomes" id="UP001174691"/>
    </source>
</evidence>
<comment type="caution">
    <text evidence="3">The sequence shown here is derived from an EMBL/GenBank/DDBJ whole genome shotgun (WGS) entry which is preliminary data.</text>
</comment>
<dbReference type="EMBL" id="JANBVN010000031">
    <property type="protein sequence ID" value="KAJ9160810.1"/>
    <property type="molecule type" value="Genomic_DNA"/>
</dbReference>
<organism evidence="3 4">
    <name type="scientific">Coniochaeta hoffmannii</name>
    <dbReference type="NCBI Taxonomy" id="91930"/>
    <lineage>
        <taxon>Eukaryota</taxon>
        <taxon>Fungi</taxon>
        <taxon>Dikarya</taxon>
        <taxon>Ascomycota</taxon>
        <taxon>Pezizomycotina</taxon>
        <taxon>Sordariomycetes</taxon>
        <taxon>Sordariomycetidae</taxon>
        <taxon>Coniochaetales</taxon>
        <taxon>Coniochaetaceae</taxon>
        <taxon>Coniochaeta</taxon>
    </lineage>
</organism>
<accession>A0AA38S9S2</accession>
<dbReference type="Pfam" id="PF00106">
    <property type="entry name" value="adh_short"/>
    <property type="match status" value="1"/>
</dbReference>
<reference evidence="3" key="1">
    <citation type="submission" date="2022-07" db="EMBL/GenBank/DDBJ databases">
        <title>Fungi with potential for degradation of polypropylene.</title>
        <authorList>
            <person name="Gostincar C."/>
        </authorList>
    </citation>
    <scope>NUCLEOTIDE SEQUENCE</scope>
    <source>
        <strain evidence="3">EXF-13287</strain>
    </source>
</reference>
<dbReference type="SUPFAM" id="SSF51735">
    <property type="entry name" value="NAD(P)-binding Rossmann-fold domains"/>
    <property type="match status" value="1"/>
</dbReference>
<sequence length="291" mass="31956">MALAAKTIVATGVSSGLGFEAIKQLLGQAQAYKVILGARDTGRTQKAYDEIAYDRAKHSLAILPLELSDLKTVKSFAQQTLDKLGQDKIDYLLLNAGATQAKEEGQRQGKWCETYVVNHLSQHYLTHLLKDRLVASKSRVIVVSSGAIRQAQPDALDKDLRANSGAEARTLYSQTKFVQLLGAHWWRRQLAGSCKVLAVSPGLIPGTGLARGSGMNLPTGMPDAKPIPEGASNILRALTVEDFPDDPDMIFLTSWGEWWSKKVFEHSLDKDLQDKWCPSKEEIEREEGLAA</sequence>
<dbReference type="InterPro" id="IPR002347">
    <property type="entry name" value="SDR_fam"/>
</dbReference>
<evidence type="ECO:0000256" key="2">
    <source>
        <dbReference type="ARBA" id="ARBA00023002"/>
    </source>
</evidence>
<evidence type="ECO:0000256" key="1">
    <source>
        <dbReference type="ARBA" id="ARBA00006484"/>
    </source>
</evidence>
<dbReference type="InterPro" id="IPR036291">
    <property type="entry name" value="NAD(P)-bd_dom_sf"/>
</dbReference>
<dbReference type="Proteomes" id="UP001174691">
    <property type="component" value="Unassembled WGS sequence"/>
</dbReference>
<dbReference type="AlphaFoldDB" id="A0AA38S9S2"/>
<dbReference type="Gene3D" id="3.40.50.720">
    <property type="entry name" value="NAD(P)-binding Rossmann-like Domain"/>
    <property type="match status" value="1"/>
</dbReference>
<dbReference type="PANTHER" id="PTHR24320:SF148">
    <property type="entry name" value="NAD(P)-BINDING ROSSMANN-FOLD SUPERFAMILY PROTEIN"/>
    <property type="match status" value="1"/>
</dbReference>
<keyword evidence="4" id="KW-1185">Reference proteome</keyword>
<dbReference type="GO" id="GO:0016491">
    <property type="term" value="F:oxidoreductase activity"/>
    <property type="evidence" value="ECO:0007669"/>
    <property type="project" value="UniProtKB-KW"/>
</dbReference>
<comment type="similarity">
    <text evidence="1">Belongs to the short-chain dehydrogenases/reductases (SDR) family.</text>
</comment>
<name>A0AA38S9S2_9PEZI</name>
<proteinExistence type="inferred from homology"/>